<dbReference type="OrthoDB" id="9804077at2"/>
<dbReference type="FunFam" id="2.40.50.140:FF:000103">
    <property type="entry name" value="protein RRP5 homolog"/>
    <property type="match status" value="1"/>
</dbReference>
<dbReference type="PANTHER" id="PTHR10724:SF7">
    <property type="entry name" value="SMALL RIBOSOMAL SUBUNIT PROTEIN BS1C"/>
    <property type="match status" value="1"/>
</dbReference>
<reference evidence="7 8" key="1">
    <citation type="submission" date="2018-12" db="EMBL/GenBank/DDBJ databases">
        <title>Sequencing of bacterial isolates from soil warming experiment in Harvard Forest, Massachusetts, USA.</title>
        <authorList>
            <person name="Deangelis K."/>
        </authorList>
    </citation>
    <scope>NUCLEOTIDE SEQUENCE [LARGE SCALE GENOMIC DNA]</scope>
    <source>
        <strain evidence="7 8">EB153</strain>
    </source>
</reference>
<dbReference type="SMART" id="SM00316">
    <property type="entry name" value="S1"/>
    <property type="match status" value="6"/>
</dbReference>
<dbReference type="PRINTS" id="PR00681">
    <property type="entry name" value="RIBOSOMALS1"/>
</dbReference>
<feature type="domain" description="S1 motif" evidence="6">
    <location>
        <begin position="212"/>
        <end position="280"/>
    </location>
</feature>
<dbReference type="GO" id="GO:0006412">
    <property type="term" value="P:translation"/>
    <property type="evidence" value="ECO:0007669"/>
    <property type="project" value="TreeGrafter"/>
</dbReference>
<gene>
    <name evidence="7" type="ORF">EDE15_3784</name>
</gene>
<dbReference type="NCBIfam" id="NF004952">
    <property type="entry name" value="PRK06299.1-2"/>
    <property type="match status" value="1"/>
</dbReference>
<dbReference type="CDD" id="cd05688">
    <property type="entry name" value="S1_RPS1_repeat_ec3"/>
    <property type="match status" value="1"/>
</dbReference>
<protein>
    <submittedName>
        <fullName evidence="7">SSU ribosomal protein S1P</fullName>
    </submittedName>
</protein>
<evidence type="ECO:0000313" key="7">
    <source>
        <dbReference type="EMBL" id="RSL18226.1"/>
    </source>
</evidence>
<feature type="domain" description="S1 motif" evidence="6">
    <location>
        <begin position="297"/>
        <end position="367"/>
    </location>
</feature>
<evidence type="ECO:0000256" key="4">
    <source>
        <dbReference type="ARBA" id="ARBA00025604"/>
    </source>
</evidence>
<dbReference type="GO" id="GO:0003729">
    <property type="term" value="F:mRNA binding"/>
    <property type="evidence" value="ECO:0007669"/>
    <property type="project" value="TreeGrafter"/>
</dbReference>
<dbReference type="PROSITE" id="PS50126">
    <property type="entry name" value="S1"/>
    <property type="match status" value="5"/>
</dbReference>
<dbReference type="SUPFAM" id="SSF50249">
    <property type="entry name" value="Nucleic acid-binding proteins"/>
    <property type="match status" value="5"/>
</dbReference>
<comment type="function">
    <text evidence="4">Binds mRNA; thus facilitating recognition of the initiation point. It is needed to translate mRNA with a short Shine-Dalgarno (SD) purine-rich sequence.</text>
</comment>
<dbReference type="GO" id="GO:0003735">
    <property type="term" value="F:structural constituent of ribosome"/>
    <property type="evidence" value="ECO:0007669"/>
    <property type="project" value="TreeGrafter"/>
</dbReference>
<keyword evidence="8" id="KW-1185">Reference proteome</keyword>
<dbReference type="FunFam" id="2.40.50.140:FF:000051">
    <property type="entry name" value="RNA-binding transcriptional accessory protein"/>
    <property type="match status" value="1"/>
</dbReference>
<evidence type="ECO:0000313" key="8">
    <source>
        <dbReference type="Proteomes" id="UP000269669"/>
    </source>
</evidence>
<evidence type="ECO:0000256" key="2">
    <source>
        <dbReference type="ARBA" id="ARBA00022980"/>
    </source>
</evidence>
<comment type="caution">
    <text evidence="7">The sequence shown here is derived from an EMBL/GenBank/DDBJ whole genome shotgun (WGS) entry which is preliminary data.</text>
</comment>
<dbReference type="InterPro" id="IPR035104">
    <property type="entry name" value="Ribosomal_protein_S1-like"/>
</dbReference>
<organism evidence="7 8">
    <name type="scientific">Edaphobacter aggregans</name>
    <dbReference type="NCBI Taxonomy" id="570835"/>
    <lineage>
        <taxon>Bacteria</taxon>
        <taxon>Pseudomonadati</taxon>
        <taxon>Acidobacteriota</taxon>
        <taxon>Terriglobia</taxon>
        <taxon>Terriglobales</taxon>
        <taxon>Acidobacteriaceae</taxon>
        <taxon>Edaphobacter</taxon>
    </lineage>
</organism>
<dbReference type="GO" id="GO:0022627">
    <property type="term" value="C:cytosolic small ribosomal subunit"/>
    <property type="evidence" value="ECO:0007669"/>
    <property type="project" value="TreeGrafter"/>
</dbReference>
<dbReference type="Gene3D" id="2.40.50.140">
    <property type="entry name" value="Nucleic acid-binding proteins"/>
    <property type="match status" value="5"/>
</dbReference>
<keyword evidence="3" id="KW-0687">Ribonucleoprotein</keyword>
<evidence type="ECO:0000259" key="6">
    <source>
        <dbReference type="PROSITE" id="PS50126"/>
    </source>
</evidence>
<feature type="domain" description="S1 motif" evidence="6">
    <location>
        <begin position="126"/>
        <end position="191"/>
    </location>
</feature>
<accession>A0A3R9WIU7</accession>
<feature type="compositionally biased region" description="Low complexity" evidence="5">
    <location>
        <begin position="1"/>
        <end position="24"/>
    </location>
</feature>
<dbReference type="EMBL" id="RSDW01000001">
    <property type="protein sequence ID" value="RSL18226.1"/>
    <property type="molecule type" value="Genomic_DNA"/>
</dbReference>
<dbReference type="CDD" id="cd04465">
    <property type="entry name" value="S1_RPS1_repeat_ec2_hs2"/>
    <property type="match status" value="1"/>
</dbReference>
<evidence type="ECO:0000256" key="3">
    <source>
        <dbReference type="ARBA" id="ARBA00023274"/>
    </source>
</evidence>
<name>A0A3R9WIU7_9BACT</name>
<evidence type="ECO:0000256" key="1">
    <source>
        <dbReference type="ARBA" id="ARBA00006767"/>
    </source>
</evidence>
<dbReference type="InterPro" id="IPR003029">
    <property type="entry name" value="S1_domain"/>
</dbReference>
<keyword evidence="2 7" id="KW-0689">Ribosomal protein</keyword>
<sequence length="567" mass="61483">MSTPTTPDSNPTPESNEPTETTESFGQLFAEYERSHARPTGETGPRQIEGTVVTVSTDSVYVDIGYKTEGVLPLALFTDAGETIEPGTKLLVTVKGRNEEGYYTLSRHKVAQPKDWTSLEQAFSEKSIIAGTVTAVVKGGLTVDVGVRAFLPASRSGARDAAEMEKLVGQEIRVRITKLDSTDEDVVVDRRAVTEEEGRATRDRRYTELREGDIVSGTIRTLNDYGAFVDIGGVDGLLHISDIAWNRIAKPSDVLTAGQSIDAKILKIDPETRRIALGLKQLQPHPWDVVPTKYTAGERIRGAVTRVTDFGAFVELEPGIEGMIHVSEMSWAKKVRKPGDLLKPGDVVEALILSIQLIERRIALGLKQAIGDPWADAAEKFPIGSIIEGPITNFTKFGAFVQLAEGIEGMIHVSEISAEKRIERPQDVLRAGQIVKAKILDLDKEKRQLRLSIKQSAPTGLDEFIAEHKPGDIITGRLIEISGNRATVAFGEGVQAHCTLPDATPAAAEPAATGQVDLSALSSMLKAKWKSGPATESKSEAIRAGQTRSFRIINLNPDAKTIQVEVA</sequence>
<dbReference type="RefSeq" id="WP_125486613.1">
    <property type="nucleotide sequence ID" value="NZ_RSDW01000001.1"/>
</dbReference>
<dbReference type="InterPro" id="IPR012340">
    <property type="entry name" value="NA-bd_OB-fold"/>
</dbReference>
<dbReference type="InterPro" id="IPR050437">
    <property type="entry name" value="Ribos_protein_bS1-like"/>
</dbReference>
<feature type="domain" description="S1 motif" evidence="6">
    <location>
        <begin position="384"/>
        <end position="454"/>
    </location>
</feature>
<feature type="region of interest" description="Disordered" evidence="5">
    <location>
        <begin position="1"/>
        <end position="30"/>
    </location>
</feature>
<dbReference type="Proteomes" id="UP000269669">
    <property type="component" value="Unassembled WGS sequence"/>
</dbReference>
<proteinExistence type="inferred from homology"/>
<evidence type="ECO:0000256" key="5">
    <source>
        <dbReference type="SAM" id="MobiDB-lite"/>
    </source>
</evidence>
<comment type="similarity">
    <text evidence="1">Belongs to the bacterial ribosomal protein bS1 family.</text>
</comment>
<feature type="domain" description="S1 motif" evidence="6">
    <location>
        <begin position="45"/>
        <end position="108"/>
    </location>
</feature>
<dbReference type="Pfam" id="PF00575">
    <property type="entry name" value="S1"/>
    <property type="match status" value="4"/>
</dbReference>
<dbReference type="AlphaFoldDB" id="A0A3R9WIU7"/>
<dbReference type="PANTHER" id="PTHR10724">
    <property type="entry name" value="30S RIBOSOMAL PROTEIN S1"/>
    <property type="match status" value="1"/>
</dbReference>